<feature type="transmembrane region" description="Helical" evidence="1">
    <location>
        <begin position="57"/>
        <end position="82"/>
    </location>
</feature>
<reference evidence="3" key="1">
    <citation type="submission" date="2017-09" db="EMBL/GenBank/DDBJ databases">
        <title>Depth-based differentiation of microbial function through sediment-hosted aquifers and enrichment of novel symbionts in the deep terrestrial subsurface.</title>
        <authorList>
            <person name="Probst A.J."/>
            <person name="Ladd B."/>
            <person name="Jarett J.K."/>
            <person name="Geller-Mcgrath D.E."/>
            <person name="Sieber C.M.K."/>
            <person name="Emerson J.B."/>
            <person name="Anantharaman K."/>
            <person name="Thomas B.C."/>
            <person name="Malmstrom R."/>
            <person name="Stieglmeier M."/>
            <person name="Klingl A."/>
            <person name="Woyke T."/>
            <person name="Ryan C.M."/>
            <person name="Banfield J.F."/>
        </authorList>
    </citation>
    <scope>NUCLEOTIDE SEQUENCE [LARGE SCALE GENOMIC DNA]</scope>
</reference>
<evidence type="ECO:0000313" key="2">
    <source>
        <dbReference type="EMBL" id="PJA15815.1"/>
    </source>
</evidence>
<comment type="caution">
    <text evidence="2">The sequence shown here is derived from an EMBL/GenBank/DDBJ whole genome shotgun (WGS) entry which is preliminary data.</text>
</comment>
<keyword evidence="1" id="KW-0812">Transmembrane</keyword>
<dbReference type="EMBL" id="PFQB01000008">
    <property type="protein sequence ID" value="PJA15815.1"/>
    <property type="molecule type" value="Genomic_DNA"/>
</dbReference>
<keyword evidence="1" id="KW-1133">Transmembrane helix</keyword>
<evidence type="ECO:0000256" key="1">
    <source>
        <dbReference type="SAM" id="Phobius"/>
    </source>
</evidence>
<dbReference type="Proteomes" id="UP000228952">
    <property type="component" value="Unassembled WGS sequence"/>
</dbReference>
<keyword evidence="1" id="KW-0472">Membrane</keyword>
<dbReference type="AlphaFoldDB" id="A0A2M7W3A7"/>
<protein>
    <submittedName>
        <fullName evidence="2">Uncharacterized protein</fullName>
    </submittedName>
</protein>
<name>A0A2M7W3A7_9BACT</name>
<gene>
    <name evidence="2" type="ORF">COX64_00255</name>
</gene>
<proteinExistence type="predicted"/>
<evidence type="ECO:0000313" key="3">
    <source>
        <dbReference type="Proteomes" id="UP000228952"/>
    </source>
</evidence>
<sequence>MIEFMAEQVIDETLKTDAKVVAETTEGAKTEVTTETVTATETVVKREETSKKKKNPIVIILMVLFGLVALCAVCGVGGFLLLSKAVQNSPQAVAVKNFYTALDNDDKLAVKNLTTDTLYKDLYAPAGNGDTLANLFKNNVDKVTVTSVGDTNGTGTVEFSLKVTTNQALLGKINYAELQKVGEVWIITYIGPKSDSSATPTEAIDFSD</sequence>
<organism evidence="2 3">
    <name type="scientific">Candidatus Dojkabacteria bacterium CG_4_10_14_0_2_um_filter_Dojkabacteria_WS6_41_15</name>
    <dbReference type="NCBI Taxonomy" id="2014249"/>
    <lineage>
        <taxon>Bacteria</taxon>
        <taxon>Candidatus Dojkabacteria</taxon>
    </lineage>
</organism>
<accession>A0A2M7W3A7</accession>